<evidence type="ECO:0000313" key="2">
    <source>
        <dbReference type="EMBL" id="ATQ68022.1"/>
    </source>
</evidence>
<dbReference type="STRING" id="595536.GCA_000178815_03339"/>
<feature type="chain" id="PRO_5013810250" description="Lectin-like protein BA14k" evidence="1">
    <location>
        <begin position="28"/>
        <end position="107"/>
    </location>
</feature>
<evidence type="ECO:0008006" key="4">
    <source>
        <dbReference type="Google" id="ProtNLM"/>
    </source>
</evidence>
<keyword evidence="1" id="KW-0732">Signal</keyword>
<name>A0A2D2CZ56_METT3</name>
<keyword evidence="3" id="KW-1185">Reference proteome</keyword>
<protein>
    <recommendedName>
        <fullName evidence="4">Lectin-like protein BA14k</fullName>
    </recommendedName>
</protein>
<accession>A0A2D2CZ56</accession>
<dbReference type="EMBL" id="CP023737">
    <property type="protein sequence ID" value="ATQ68022.1"/>
    <property type="molecule type" value="Genomic_DNA"/>
</dbReference>
<evidence type="ECO:0000256" key="1">
    <source>
        <dbReference type="SAM" id="SignalP"/>
    </source>
</evidence>
<reference evidence="3" key="1">
    <citation type="submission" date="2017-10" db="EMBL/GenBank/DDBJ databases">
        <title>Completed PacBio SMRT sequence of Methylosinus trichosporium OB3b reveals presence of a third large plasmid.</title>
        <authorList>
            <person name="Charles T.C."/>
            <person name="Lynch M.D.J."/>
            <person name="Heil J.R."/>
            <person name="Cheng J."/>
        </authorList>
    </citation>
    <scope>NUCLEOTIDE SEQUENCE [LARGE SCALE GENOMIC DNA]</scope>
    <source>
        <strain evidence="3">OB3b</strain>
    </source>
</reference>
<feature type="signal peptide" evidence="1">
    <location>
        <begin position="1"/>
        <end position="27"/>
    </location>
</feature>
<dbReference type="Proteomes" id="UP000230709">
    <property type="component" value="Chromosome"/>
</dbReference>
<dbReference type="RefSeq" id="WP_004448171.1">
    <property type="nucleotide sequence ID" value="NZ_ADVE02000001.1"/>
</dbReference>
<gene>
    <name evidence="2" type="ORF">CQW49_09075</name>
</gene>
<evidence type="ECO:0000313" key="3">
    <source>
        <dbReference type="Proteomes" id="UP000230709"/>
    </source>
</evidence>
<organism evidence="2 3">
    <name type="scientific">Methylosinus trichosporium (strain ATCC 35070 / NCIMB 11131 / UNIQEM 75 / OB3b)</name>
    <dbReference type="NCBI Taxonomy" id="595536"/>
    <lineage>
        <taxon>Bacteria</taxon>
        <taxon>Pseudomonadati</taxon>
        <taxon>Pseudomonadota</taxon>
        <taxon>Alphaproteobacteria</taxon>
        <taxon>Hyphomicrobiales</taxon>
        <taxon>Methylocystaceae</taxon>
        <taxon>Methylosinus</taxon>
    </lineage>
</organism>
<sequence>MRMRLAGPLAGALALAFAASATTPAAAGDPGAAIAAGIGGFALGALAGSSARPAPPPPPPAYYGAPAYYPAPAYEEAPPPYRCWRERRPVYDEYGVVIGSRRVRVCE</sequence>
<dbReference type="KEGG" id="mtw:CQW49_09075"/>
<proteinExistence type="predicted"/>
<dbReference type="AlphaFoldDB" id="A0A2D2CZ56"/>